<reference evidence="1 2" key="1">
    <citation type="submission" date="2013-09" db="EMBL/GenBank/DDBJ databases">
        <title>Whole genome sequencing of Halarchaeum acidiphilum strain MH1-52-1.</title>
        <authorList>
            <person name="Shimane Y."/>
            <person name="Minegishi H."/>
            <person name="Nishi S."/>
            <person name="Echigo A."/>
            <person name="Shuto A."/>
            <person name="Konishi M."/>
            <person name="Ito T."/>
            <person name="Ohkuma M."/>
            <person name="Ohta Y."/>
            <person name="Nagano Y."/>
            <person name="Tsubouchi T."/>
            <person name="Mori K."/>
            <person name="Usui K."/>
            <person name="Kamekura M."/>
            <person name="Usami R."/>
            <person name="Takaki Y."/>
            <person name="Hatada Y."/>
        </authorList>
    </citation>
    <scope>NUCLEOTIDE SEQUENCE [LARGE SCALE GENOMIC DNA]</scope>
    <source>
        <strain evidence="1 2">JCM 16109</strain>
    </source>
</reference>
<name>U3AF79_9EURY</name>
<dbReference type="PANTHER" id="PTHR39967">
    <property type="match status" value="1"/>
</dbReference>
<organism evidence="1 2">
    <name type="scientific">Halarchaeum acidiphilum MH1-52-1</name>
    <dbReference type="NCBI Taxonomy" id="1261545"/>
    <lineage>
        <taxon>Archaea</taxon>
        <taxon>Methanobacteriati</taxon>
        <taxon>Methanobacteriota</taxon>
        <taxon>Stenosarchaea group</taxon>
        <taxon>Halobacteria</taxon>
        <taxon>Halobacteriales</taxon>
        <taxon>Halobacteriaceae</taxon>
    </lineage>
</organism>
<accession>U3AF79</accession>
<dbReference type="Proteomes" id="UP000016986">
    <property type="component" value="Unassembled WGS sequence"/>
</dbReference>
<protein>
    <submittedName>
        <fullName evidence="1">Transposase</fullName>
    </submittedName>
</protein>
<proteinExistence type="predicted"/>
<dbReference type="eggNOG" id="arCOG02134">
    <property type="taxonomic scope" value="Archaea"/>
</dbReference>
<evidence type="ECO:0000313" key="2">
    <source>
        <dbReference type="Proteomes" id="UP000016986"/>
    </source>
</evidence>
<sequence>MYAAIDLDTKLILDVELFGRHGTDPAAAFLHGLREKHDLSDAVFLVDQFGYRTALARLGLNGRVDYTDRNLIEKWFHTLKMRIDRS</sequence>
<dbReference type="AlphaFoldDB" id="U3AF79"/>
<comment type="caution">
    <text evidence="1">The sequence shown here is derived from an EMBL/GenBank/DDBJ whole genome shotgun (WGS) entry which is preliminary data.</text>
</comment>
<gene>
    <name evidence="1" type="ORF">MBEHAL_2193</name>
</gene>
<keyword evidence="2" id="KW-1185">Reference proteome</keyword>
<evidence type="ECO:0000313" key="1">
    <source>
        <dbReference type="EMBL" id="GAD53433.1"/>
    </source>
</evidence>
<dbReference type="EMBL" id="BATA01000066">
    <property type="protein sequence ID" value="GAD53433.1"/>
    <property type="molecule type" value="Genomic_DNA"/>
</dbReference>
<dbReference type="PANTHER" id="PTHR39967:SF1">
    <property type="entry name" value="ISH14-TYPE TRANSPOSASE HSIRS44"/>
    <property type="match status" value="1"/>
</dbReference>